<evidence type="ECO:0000256" key="1">
    <source>
        <dbReference type="SAM" id="MobiDB-lite"/>
    </source>
</evidence>
<protein>
    <submittedName>
        <fullName evidence="2">Uncharacterized protein</fullName>
    </submittedName>
</protein>
<gene>
    <name evidence="2" type="ORF">HDF15_003796</name>
</gene>
<sequence>MEERDFFDEQPEQRTHTMTCPHCGQAGEYQLGWLVRRKKPQVPRGADERDRARFAKAQSYMVRRDDMVGCKNIRCRKRFEVIGIQSVAELQEAAVGPTENRAERIKAAFSRRSQR</sequence>
<reference evidence="2 3" key="1">
    <citation type="submission" date="2020-08" db="EMBL/GenBank/DDBJ databases">
        <title>Genomic Encyclopedia of Type Strains, Phase IV (KMG-V): Genome sequencing to study the core and pangenomes of soil and plant-associated prokaryotes.</title>
        <authorList>
            <person name="Whitman W."/>
        </authorList>
    </citation>
    <scope>NUCLEOTIDE SEQUENCE [LARGE SCALE GENOMIC DNA]</scope>
    <source>
        <strain evidence="2 3">X5P3</strain>
    </source>
</reference>
<feature type="region of interest" description="Disordered" evidence="1">
    <location>
        <begin position="1"/>
        <end position="21"/>
    </location>
</feature>
<comment type="caution">
    <text evidence="2">The sequence shown here is derived from an EMBL/GenBank/DDBJ whole genome shotgun (WGS) entry which is preliminary data.</text>
</comment>
<dbReference type="Proteomes" id="UP000584867">
    <property type="component" value="Unassembled WGS sequence"/>
</dbReference>
<dbReference type="AlphaFoldDB" id="A0A7W7ZTC8"/>
<name>A0A7W7ZTC8_9BACT</name>
<accession>A0A7W7ZTC8</accession>
<dbReference type="RefSeq" id="WP_184258097.1">
    <property type="nucleotide sequence ID" value="NZ_JACHIO010000016.1"/>
</dbReference>
<organism evidence="2 3">
    <name type="scientific">Granulicella mallensis</name>
    <dbReference type="NCBI Taxonomy" id="940614"/>
    <lineage>
        <taxon>Bacteria</taxon>
        <taxon>Pseudomonadati</taxon>
        <taxon>Acidobacteriota</taxon>
        <taxon>Terriglobia</taxon>
        <taxon>Terriglobales</taxon>
        <taxon>Acidobacteriaceae</taxon>
        <taxon>Granulicella</taxon>
    </lineage>
</organism>
<feature type="compositionally biased region" description="Acidic residues" evidence="1">
    <location>
        <begin position="1"/>
        <end position="10"/>
    </location>
</feature>
<proteinExistence type="predicted"/>
<dbReference type="EMBL" id="JACHIO010000016">
    <property type="protein sequence ID" value="MBB5065428.1"/>
    <property type="molecule type" value="Genomic_DNA"/>
</dbReference>
<evidence type="ECO:0000313" key="3">
    <source>
        <dbReference type="Proteomes" id="UP000584867"/>
    </source>
</evidence>
<evidence type="ECO:0000313" key="2">
    <source>
        <dbReference type="EMBL" id="MBB5065428.1"/>
    </source>
</evidence>